<keyword evidence="7 11" id="KW-1133">Transmembrane helix</keyword>
<dbReference type="EC" id="2.7.13.3" evidence="3"/>
<dbReference type="Pfam" id="PF02518">
    <property type="entry name" value="HATPase_c"/>
    <property type="match status" value="1"/>
</dbReference>
<dbReference type="InterPro" id="IPR003661">
    <property type="entry name" value="HisK_dim/P_dom"/>
</dbReference>
<feature type="domain" description="CHASE" evidence="13">
    <location>
        <begin position="76"/>
        <end position="294"/>
    </location>
</feature>
<organism evidence="14 15">
    <name type="scientific">Roseofilum reptotaenium AO1-A</name>
    <dbReference type="NCBI Taxonomy" id="1925591"/>
    <lineage>
        <taxon>Bacteria</taxon>
        <taxon>Bacillati</taxon>
        <taxon>Cyanobacteriota</taxon>
        <taxon>Cyanophyceae</taxon>
        <taxon>Desertifilales</taxon>
        <taxon>Desertifilaceae</taxon>
        <taxon>Roseofilum</taxon>
    </lineage>
</organism>
<keyword evidence="10" id="KW-0175">Coiled coil</keyword>
<dbReference type="EMBL" id="MLAW01000036">
    <property type="protein sequence ID" value="OJJ24164.1"/>
    <property type="molecule type" value="Genomic_DNA"/>
</dbReference>
<dbReference type="GO" id="GO:0000155">
    <property type="term" value="F:phosphorelay sensor kinase activity"/>
    <property type="evidence" value="ECO:0007669"/>
    <property type="project" value="InterPro"/>
</dbReference>
<evidence type="ECO:0000256" key="10">
    <source>
        <dbReference type="SAM" id="Coils"/>
    </source>
</evidence>
<dbReference type="PANTHER" id="PTHR43065">
    <property type="entry name" value="SENSOR HISTIDINE KINASE"/>
    <property type="match status" value="1"/>
</dbReference>
<comment type="catalytic activity">
    <reaction evidence="1">
        <text>ATP + protein L-histidine = ADP + protein N-phospho-L-histidine.</text>
        <dbReference type="EC" id="2.7.13.3"/>
    </reaction>
</comment>
<name>A0A1L9QNB8_9CYAN</name>
<evidence type="ECO:0000259" key="13">
    <source>
        <dbReference type="PROSITE" id="PS50839"/>
    </source>
</evidence>
<dbReference type="GO" id="GO:0016020">
    <property type="term" value="C:membrane"/>
    <property type="evidence" value="ECO:0007669"/>
    <property type="project" value="UniProtKB-SubCell"/>
</dbReference>
<dbReference type="Gene3D" id="3.30.565.10">
    <property type="entry name" value="Histidine kinase-like ATPase, C-terminal domain"/>
    <property type="match status" value="1"/>
</dbReference>
<keyword evidence="6" id="KW-0418">Kinase</keyword>
<keyword evidence="4" id="KW-0597">Phosphoprotein</keyword>
<dbReference type="InterPro" id="IPR003594">
    <property type="entry name" value="HATPase_dom"/>
</dbReference>
<feature type="transmembrane region" description="Helical" evidence="11">
    <location>
        <begin position="12"/>
        <end position="34"/>
    </location>
</feature>
<evidence type="ECO:0000256" key="3">
    <source>
        <dbReference type="ARBA" id="ARBA00012438"/>
    </source>
</evidence>
<dbReference type="InterPro" id="IPR005467">
    <property type="entry name" value="His_kinase_dom"/>
</dbReference>
<dbReference type="SUPFAM" id="SSF55874">
    <property type="entry name" value="ATPase domain of HSP90 chaperone/DNA topoisomerase II/histidine kinase"/>
    <property type="match status" value="1"/>
</dbReference>
<feature type="transmembrane region" description="Helical" evidence="11">
    <location>
        <begin position="337"/>
        <end position="357"/>
    </location>
</feature>
<keyword evidence="5 11" id="KW-0812">Transmembrane</keyword>
<dbReference type="SMART" id="SM00388">
    <property type="entry name" value="HisKA"/>
    <property type="match status" value="1"/>
</dbReference>
<dbReference type="InterPro" id="IPR036097">
    <property type="entry name" value="HisK_dim/P_sf"/>
</dbReference>
<evidence type="ECO:0000256" key="9">
    <source>
        <dbReference type="ARBA" id="ARBA00023136"/>
    </source>
</evidence>
<dbReference type="InterPro" id="IPR042240">
    <property type="entry name" value="CHASE_sf"/>
</dbReference>
<comment type="subcellular location">
    <subcellularLocation>
        <location evidence="2">Membrane</location>
    </subcellularLocation>
</comment>
<evidence type="ECO:0000256" key="1">
    <source>
        <dbReference type="ARBA" id="ARBA00000085"/>
    </source>
</evidence>
<dbReference type="STRING" id="1925591.BI308_18015"/>
<protein>
    <recommendedName>
        <fullName evidence="3">histidine kinase</fullName>
        <ecNumber evidence="3">2.7.13.3</ecNumber>
    </recommendedName>
</protein>
<keyword evidence="8" id="KW-0902">Two-component regulatory system</keyword>
<evidence type="ECO:0000256" key="5">
    <source>
        <dbReference type="ARBA" id="ARBA00022692"/>
    </source>
</evidence>
<dbReference type="InterPro" id="IPR004358">
    <property type="entry name" value="Sig_transdc_His_kin-like_C"/>
</dbReference>
<dbReference type="PROSITE" id="PS50109">
    <property type="entry name" value="HIS_KIN"/>
    <property type="match status" value="1"/>
</dbReference>
<dbReference type="Gene3D" id="1.10.287.130">
    <property type="match status" value="1"/>
</dbReference>
<evidence type="ECO:0000313" key="15">
    <source>
        <dbReference type="Proteomes" id="UP000183940"/>
    </source>
</evidence>
<dbReference type="Pfam" id="PF03924">
    <property type="entry name" value="CHASE"/>
    <property type="match status" value="1"/>
</dbReference>
<dbReference type="InterPro" id="IPR006189">
    <property type="entry name" value="CHASE_dom"/>
</dbReference>
<dbReference type="SMART" id="SM01079">
    <property type="entry name" value="CHASE"/>
    <property type="match status" value="1"/>
</dbReference>
<evidence type="ECO:0000256" key="4">
    <source>
        <dbReference type="ARBA" id="ARBA00022553"/>
    </source>
</evidence>
<evidence type="ECO:0000256" key="8">
    <source>
        <dbReference type="ARBA" id="ARBA00023012"/>
    </source>
</evidence>
<evidence type="ECO:0000256" key="7">
    <source>
        <dbReference type="ARBA" id="ARBA00022989"/>
    </source>
</evidence>
<keyword evidence="9 11" id="KW-0472">Membrane</keyword>
<gene>
    <name evidence="14" type="ORF">BI308_18015</name>
</gene>
<dbReference type="SMART" id="SM00387">
    <property type="entry name" value="HATPase_c"/>
    <property type="match status" value="1"/>
</dbReference>
<sequence>MLNTLLYFFKHYKATGIVGFIGIALSITASTLVYRWEVTKGLEKFEQQSTILVTELQSKLDSYTQLTRSMGAFFNASSEVNQKEFQDFSQTLLPYYDGLLGLGWAKRVEAQQRQSYEQQYYEMVELSDRGDQVAAGDRAIHFPTTYIEPFDELQDYLGSDSAADLKRLQALDRAEYLGLSVTTPLVTLENGQPGFLIYYPVFDENEIFQGAVFGLYELQTWLEAALYHLNLNNIDFYLYGVPEDQLDSALNKTMVSASEGFLMAYKSDNETLTQSPDVAQLSKLESGSRRWRGSNPCPYQSQWQFCIRSINMDRQELSLLVLPASPHSLLNWRAASVLALGLLGTGSLVMYLSIATWTQLNVDIKNRKLEELLQELQQAQLQLVQTEKMSSLGRLVAGVAHEINNPVNFIYGNVQYAKTYFEDIFDLVCEYRQECPEPSEKIKTMMEDIDFDFVAEDLPSLLESMQIGTQRLKKIVLSLRNFSRLDESEVKAVDIHLGIDSTLMILNSRIKAQGQRPEIKIVKQYGSIPPIQCYAGQLNQVFMNILSNGIDALEEHFISQKKEEQSPTIVIETSQEDRDWIAIKIIDNGPGIPAELHSRLFDPFFTTKPIGKGTGLGLSISYKIITEKHAGHLMFSSIVGKGTEFIIKLPLSQIFLPS</sequence>
<reference evidence="14" key="1">
    <citation type="submission" date="2016-10" db="EMBL/GenBank/DDBJ databases">
        <title>CRISPR-Cas defence system in Roseofilum reptotaenium: evidence of a bacteriophage-cyanobacterium arms race in the coral black band disease.</title>
        <authorList>
            <person name="Buerger P."/>
            <person name="Wood-Charlson E.M."/>
            <person name="Weynberg K.D."/>
            <person name="Willis B."/>
            <person name="Van Oppen M.J."/>
        </authorList>
    </citation>
    <scope>NUCLEOTIDE SEQUENCE [LARGE SCALE GENOMIC DNA]</scope>
    <source>
        <strain evidence="14">AO1-A</strain>
    </source>
</reference>
<feature type="domain" description="Histidine kinase" evidence="12">
    <location>
        <begin position="398"/>
        <end position="653"/>
    </location>
</feature>
<evidence type="ECO:0000256" key="2">
    <source>
        <dbReference type="ARBA" id="ARBA00004370"/>
    </source>
</evidence>
<dbReference type="Gene3D" id="3.30.450.350">
    <property type="entry name" value="CHASE domain"/>
    <property type="match status" value="1"/>
</dbReference>
<evidence type="ECO:0000256" key="11">
    <source>
        <dbReference type="SAM" id="Phobius"/>
    </source>
</evidence>
<feature type="coiled-coil region" evidence="10">
    <location>
        <begin position="359"/>
        <end position="389"/>
    </location>
</feature>
<keyword evidence="6" id="KW-0808">Transferase</keyword>
<evidence type="ECO:0000313" key="14">
    <source>
        <dbReference type="EMBL" id="OJJ24164.1"/>
    </source>
</evidence>
<keyword evidence="15" id="KW-1185">Reference proteome</keyword>
<dbReference type="SUPFAM" id="SSF47384">
    <property type="entry name" value="Homodimeric domain of signal transducing histidine kinase"/>
    <property type="match status" value="1"/>
</dbReference>
<proteinExistence type="predicted"/>
<dbReference type="PROSITE" id="PS50839">
    <property type="entry name" value="CHASE"/>
    <property type="match status" value="1"/>
</dbReference>
<dbReference type="PRINTS" id="PR00344">
    <property type="entry name" value="BCTRLSENSOR"/>
</dbReference>
<dbReference type="Proteomes" id="UP000183940">
    <property type="component" value="Unassembled WGS sequence"/>
</dbReference>
<dbReference type="PANTHER" id="PTHR43065:SF50">
    <property type="entry name" value="HISTIDINE KINASE"/>
    <property type="match status" value="1"/>
</dbReference>
<dbReference type="AlphaFoldDB" id="A0A1L9QNB8"/>
<comment type="caution">
    <text evidence="14">The sequence shown here is derived from an EMBL/GenBank/DDBJ whole genome shotgun (WGS) entry which is preliminary data.</text>
</comment>
<evidence type="ECO:0000259" key="12">
    <source>
        <dbReference type="PROSITE" id="PS50109"/>
    </source>
</evidence>
<evidence type="ECO:0000256" key="6">
    <source>
        <dbReference type="ARBA" id="ARBA00022777"/>
    </source>
</evidence>
<accession>A0A1L9QNB8</accession>
<dbReference type="InterPro" id="IPR036890">
    <property type="entry name" value="HATPase_C_sf"/>
</dbReference>
<dbReference type="Pfam" id="PF00512">
    <property type="entry name" value="HisKA"/>
    <property type="match status" value="1"/>
</dbReference>
<dbReference type="CDD" id="cd00082">
    <property type="entry name" value="HisKA"/>
    <property type="match status" value="1"/>
</dbReference>